<name>A0A412AZG3_9FIRM</name>
<accession>A0A412AZG3</accession>
<sequence>MPPPFAAVPVRLTVLRPRGERLLSRQAIGMVSIQGPTPSNFNRTVTLPKNTPAVKTGVFLIGVFRRGNKPPALPWEEKNFPMRLSEGKQILESKRLNEKEI</sequence>
<evidence type="ECO:0000313" key="2">
    <source>
        <dbReference type="Proteomes" id="UP000284751"/>
    </source>
</evidence>
<organism evidence="1 2">
    <name type="scientific">[Clostridium] leptum</name>
    <dbReference type="NCBI Taxonomy" id="1535"/>
    <lineage>
        <taxon>Bacteria</taxon>
        <taxon>Bacillati</taxon>
        <taxon>Bacillota</taxon>
        <taxon>Clostridia</taxon>
        <taxon>Eubacteriales</taxon>
        <taxon>Oscillospiraceae</taxon>
        <taxon>Oscillospiraceae incertae sedis</taxon>
    </lineage>
</organism>
<protein>
    <submittedName>
        <fullName evidence="1">Uncharacterized protein</fullName>
    </submittedName>
</protein>
<dbReference type="EMBL" id="QRTC01000010">
    <property type="protein sequence ID" value="RGQ42776.1"/>
    <property type="molecule type" value="Genomic_DNA"/>
</dbReference>
<gene>
    <name evidence="1" type="ORF">DWY99_04270</name>
</gene>
<dbReference type="AlphaFoldDB" id="A0A412AZG3"/>
<proteinExistence type="predicted"/>
<comment type="caution">
    <text evidence="1">The sequence shown here is derived from an EMBL/GenBank/DDBJ whole genome shotgun (WGS) entry which is preliminary data.</text>
</comment>
<dbReference type="Proteomes" id="UP000284751">
    <property type="component" value="Unassembled WGS sequence"/>
</dbReference>
<reference evidence="1 2" key="1">
    <citation type="submission" date="2018-08" db="EMBL/GenBank/DDBJ databases">
        <title>A genome reference for cultivated species of the human gut microbiota.</title>
        <authorList>
            <person name="Zou Y."/>
            <person name="Xue W."/>
            <person name="Luo G."/>
        </authorList>
    </citation>
    <scope>NUCLEOTIDE SEQUENCE [LARGE SCALE GENOMIC DNA]</scope>
    <source>
        <strain evidence="1 2">AF28-26</strain>
    </source>
</reference>
<evidence type="ECO:0000313" key="1">
    <source>
        <dbReference type="EMBL" id="RGQ42776.1"/>
    </source>
</evidence>